<reference evidence="2" key="1">
    <citation type="submission" date="2022-11" db="UniProtKB">
        <authorList>
            <consortium name="WormBaseParasite"/>
        </authorList>
    </citation>
    <scope>IDENTIFICATION</scope>
</reference>
<sequence length="78" mass="8990">MVKDRQSLRMSNIQGENVQNIHIKFNIKRLVWVAVATSVTPISGEELTEALAQVQNNMMLLYIHVDIIEREKSALWII</sequence>
<evidence type="ECO:0000313" key="1">
    <source>
        <dbReference type="Proteomes" id="UP000887565"/>
    </source>
</evidence>
<keyword evidence="1" id="KW-1185">Reference proteome</keyword>
<dbReference type="AlphaFoldDB" id="A0A915KNT8"/>
<name>A0A915KNT8_ROMCU</name>
<proteinExistence type="predicted"/>
<dbReference type="Proteomes" id="UP000887565">
    <property type="component" value="Unplaced"/>
</dbReference>
<dbReference type="WBParaSite" id="nRc.2.0.1.t39715-RA">
    <property type="protein sequence ID" value="nRc.2.0.1.t39715-RA"/>
    <property type="gene ID" value="nRc.2.0.1.g39715"/>
</dbReference>
<protein>
    <submittedName>
        <fullName evidence="2">Uncharacterized protein</fullName>
    </submittedName>
</protein>
<evidence type="ECO:0000313" key="2">
    <source>
        <dbReference type="WBParaSite" id="nRc.2.0.1.t39715-RA"/>
    </source>
</evidence>
<organism evidence="1 2">
    <name type="scientific">Romanomermis culicivorax</name>
    <name type="common">Nematode worm</name>
    <dbReference type="NCBI Taxonomy" id="13658"/>
    <lineage>
        <taxon>Eukaryota</taxon>
        <taxon>Metazoa</taxon>
        <taxon>Ecdysozoa</taxon>
        <taxon>Nematoda</taxon>
        <taxon>Enoplea</taxon>
        <taxon>Dorylaimia</taxon>
        <taxon>Mermithida</taxon>
        <taxon>Mermithoidea</taxon>
        <taxon>Mermithidae</taxon>
        <taxon>Romanomermis</taxon>
    </lineage>
</organism>
<accession>A0A915KNT8</accession>